<sequence length="130" mass="13791">MCAAVAEQAQPECSVNCTHCTASKFESCMDGFYPYFSNCLTCSSQNCKRCDTSGLCTSCKTEFYGASCSNQCGSGCINGACGFDTGACPCLDGFNLWSCRQACSDKCQDVCDKTSAVCRCQPGFCTNSCN</sequence>
<dbReference type="AlphaFoldDB" id="A0A9D4C2B4"/>
<feature type="domain" description="EGF-like" evidence="1">
    <location>
        <begin position="71"/>
        <end position="100"/>
    </location>
</feature>
<organism evidence="2 3">
    <name type="scientific">Dreissena polymorpha</name>
    <name type="common">Zebra mussel</name>
    <name type="synonym">Mytilus polymorpha</name>
    <dbReference type="NCBI Taxonomy" id="45954"/>
    <lineage>
        <taxon>Eukaryota</taxon>
        <taxon>Metazoa</taxon>
        <taxon>Spiralia</taxon>
        <taxon>Lophotrochozoa</taxon>
        <taxon>Mollusca</taxon>
        <taxon>Bivalvia</taxon>
        <taxon>Autobranchia</taxon>
        <taxon>Heteroconchia</taxon>
        <taxon>Euheterodonta</taxon>
        <taxon>Imparidentia</taxon>
        <taxon>Neoheterodontei</taxon>
        <taxon>Myida</taxon>
        <taxon>Dreissenoidea</taxon>
        <taxon>Dreissenidae</taxon>
        <taxon>Dreissena</taxon>
    </lineage>
</organism>
<accession>A0A9D4C2B4</accession>
<comment type="caution">
    <text evidence="2">The sequence shown here is derived from an EMBL/GenBank/DDBJ whole genome shotgun (WGS) entry which is preliminary data.</text>
</comment>
<protein>
    <recommendedName>
        <fullName evidence="1">EGF-like domain-containing protein</fullName>
    </recommendedName>
</protein>
<gene>
    <name evidence="2" type="ORF">DPMN_058749</name>
</gene>
<proteinExistence type="predicted"/>
<name>A0A9D4C2B4_DREPO</name>
<feature type="domain" description="EGF-like" evidence="1">
    <location>
        <begin position="102"/>
        <end position="130"/>
    </location>
</feature>
<evidence type="ECO:0000259" key="1">
    <source>
        <dbReference type="SMART" id="SM00181"/>
    </source>
</evidence>
<keyword evidence="3" id="KW-1185">Reference proteome</keyword>
<evidence type="ECO:0000313" key="2">
    <source>
        <dbReference type="EMBL" id="KAH3716033.1"/>
    </source>
</evidence>
<feature type="domain" description="EGF-like" evidence="1">
    <location>
        <begin position="41"/>
        <end position="69"/>
    </location>
</feature>
<dbReference type="SMART" id="SM00181">
    <property type="entry name" value="EGF"/>
    <property type="match status" value="3"/>
</dbReference>
<evidence type="ECO:0000313" key="3">
    <source>
        <dbReference type="Proteomes" id="UP000828390"/>
    </source>
</evidence>
<reference evidence="2" key="1">
    <citation type="journal article" date="2019" name="bioRxiv">
        <title>The Genome of the Zebra Mussel, Dreissena polymorpha: A Resource for Invasive Species Research.</title>
        <authorList>
            <person name="McCartney M.A."/>
            <person name="Auch B."/>
            <person name="Kono T."/>
            <person name="Mallez S."/>
            <person name="Zhang Y."/>
            <person name="Obille A."/>
            <person name="Becker A."/>
            <person name="Abrahante J.E."/>
            <person name="Garbe J."/>
            <person name="Badalamenti J.P."/>
            <person name="Herman A."/>
            <person name="Mangelson H."/>
            <person name="Liachko I."/>
            <person name="Sullivan S."/>
            <person name="Sone E.D."/>
            <person name="Koren S."/>
            <person name="Silverstein K.A.T."/>
            <person name="Beckman K.B."/>
            <person name="Gohl D.M."/>
        </authorList>
    </citation>
    <scope>NUCLEOTIDE SEQUENCE</scope>
    <source>
        <strain evidence="2">Duluth1</strain>
        <tissue evidence="2">Whole animal</tissue>
    </source>
</reference>
<dbReference type="EMBL" id="JAIWYP010000013">
    <property type="protein sequence ID" value="KAH3716033.1"/>
    <property type="molecule type" value="Genomic_DNA"/>
</dbReference>
<dbReference type="InterPro" id="IPR000742">
    <property type="entry name" value="EGF"/>
</dbReference>
<reference evidence="2" key="2">
    <citation type="submission" date="2020-11" db="EMBL/GenBank/DDBJ databases">
        <authorList>
            <person name="McCartney M.A."/>
            <person name="Auch B."/>
            <person name="Kono T."/>
            <person name="Mallez S."/>
            <person name="Becker A."/>
            <person name="Gohl D.M."/>
            <person name="Silverstein K.A.T."/>
            <person name="Koren S."/>
            <person name="Bechman K.B."/>
            <person name="Herman A."/>
            <person name="Abrahante J.E."/>
            <person name="Garbe J."/>
        </authorList>
    </citation>
    <scope>NUCLEOTIDE SEQUENCE</scope>
    <source>
        <strain evidence="2">Duluth1</strain>
        <tissue evidence="2">Whole animal</tissue>
    </source>
</reference>
<dbReference type="Proteomes" id="UP000828390">
    <property type="component" value="Unassembled WGS sequence"/>
</dbReference>